<protein>
    <submittedName>
        <fullName evidence="2">Uncharacterized protein</fullName>
    </submittedName>
</protein>
<evidence type="ECO:0000256" key="1">
    <source>
        <dbReference type="SAM" id="MobiDB-lite"/>
    </source>
</evidence>
<accession>A0A512E090</accession>
<name>A0A512E090_9PROT</name>
<reference evidence="2 3" key="1">
    <citation type="submission" date="2019-07" db="EMBL/GenBank/DDBJ databases">
        <title>Whole genome shotgun sequence of Skermanella aerolata NBRC 106429.</title>
        <authorList>
            <person name="Hosoyama A."/>
            <person name="Uohara A."/>
            <person name="Ohji S."/>
            <person name="Ichikawa N."/>
        </authorList>
    </citation>
    <scope>NUCLEOTIDE SEQUENCE [LARGE SCALE GENOMIC DNA]</scope>
    <source>
        <strain evidence="2 3">NBRC 106429</strain>
    </source>
</reference>
<comment type="caution">
    <text evidence="2">The sequence shown here is derived from an EMBL/GenBank/DDBJ whole genome shotgun (WGS) entry which is preliminary data.</text>
</comment>
<dbReference type="Proteomes" id="UP000321523">
    <property type="component" value="Unassembled WGS sequence"/>
</dbReference>
<feature type="region of interest" description="Disordered" evidence="1">
    <location>
        <begin position="92"/>
        <end position="114"/>
    </location>
</feature>
<proteinExistence type="predicted"/>
<dbReference type="EMBL" id="BJYZ01000036">
    <property type="protein sequence ID" value="GEO42141.1"/>
    <property type="molecule type" value="Genomic_DNA"/>
</dbReference>
<organism evidence="2 3">
    <name type="scientific">Skermanella aerolata</name>
    <dbReference type="NCBI Taxonomy" id="393310"/>
    <lineage>
        <taxon>Bacteria</taxon>
        <taxon>Pseudomonadati</taxon>
        <taxon>Pseudomonadota</taxon>
        <taxon>Alphaproteobacteria</taxon>
        <taxon>Rhodospirillales</taxon>
        <taxon>Azospirillaceae</taxon>
        <taxon>Skermanella</taxon>
    </lineage>
</organism>
<gene>
    <name evidence="2" type="ORF">SAE02_62890</name>
</gene>
<keyword evidence="3" id="KW-1185">Reference proteome</keyword>
<evidence type="ECO:0000313" key="2">
    <source>
        <dbReference type="EMBL" id="GEO42141.1"/>
    </source>
</evidence>
<sequence>MEESDRRLKVRERRDRAQRIEPQSARLLSCAWFQHRDRATSLAKRGAPADGSGARVALKLDPGQTQGYQQRLETSGSYRTTIPAETSEINDESGTITGEAVPLADPSDRKALKV</sequence>
<dbReference type="AlphaFoldDB" id="A0A512E090"/>
<evidence type="ECO:0000313" key="3">
    <source>
        <dbReference type="Proteomes" id="UP000321523"/>
    </source>
</evidence>